<comment type="similarity">
    <text evidence="2">Belongs to the DNA repair enzymes AP/ExoA family.</text>
</comment>
<comment type="cofactor">
    <cofactor evidence="9">
        <name>Mg(2+)</name>
        <dbReference type="ChEBI" id="CHEBI:18420"/>
    </cofactor>
    <cofactor evidence="9">
        <name>Mn(2+)</name>
        <dbReference type="ChEBI" id="CHEBI:29035"/>
    </cofactor>
    <text evidence="9">Probably binds two magnesium or manganese ions per subunit.</text>
</comment>
<evidence type="ECO:0000256" key="6">
    <source>
        <dbReference type="ARBA" id="ARBA00022801"/>
    </source>
</evidence>
<feature type="binding site" evidence="9">
    <location>
        <position position="44"/>
    </location>
    <ligand>
        <name>Mg(2+)</name>
        <dbReference type="ChEBI" id="CHEBI:18420"/>
        <label>1</label>
    </ligand>
</feature>
<dbReference type="Proteomes" id="UP001501920">
    <property type="component" value="Chromosome 11"/>
</dbReference>
<dbReference type="AlphaFoldDB" id="A0AAR2K515"/>
<dbReference type="GO" id="GO:0046872">
    <property type="term" value="F:metal ion binding"/>
    <property type="evidence" value="ECO:0007669"/>
    <property type="project" value="UniProtKB-KW"/>
</dbReference>
<reference evidence="12" key="2">
    <citation type="submission" date="2025-08" db="UniProtKB">
        <authorList>
            <consortium name="Ensembl"/>
        </authorList>
    </citation>
    <scope>IDENTIFICATION</scope>
</reference>
<evidence type="ECO:0000256" key="1">
    <source>
        <dbReference type="ARBA" id="ARBA00000493"/>
    </source>
</evidence>
<dbReference type="GO" id="GO:0003906">
    <property type="term" value="F:DNA-(apurinic or apyrimidinic site) endonuclease activity"/>
    <property type="evidence" value="ECO:0007669"/>
    <property type="project" value="TreeGrafter"/>
</dbReference>
<evidence type="ECO:0000256" key="4">
    <source>
        <dbReference type="ARBA" id="ARBA00022723"/>
    </source>
</evidence>
<dbReference type="InterPro" id="IPR004808">
    <property type="entry name" value="AP_endonuc_1"/>
</dbReference>
<sequence length="194" mass="22410">EVGNPPHGQRIVTLNVNGLNSPIKRERVLRGLKREKAQIIFLQETHLSPAEYKNRRGVAIIFQNSLNFELTKEINDKEGRFVLLQGRLQQMPITLFNIYVPPNSNKAFFHIILDLLASKSKATLICGGDFNLVLSHRLDTTSIKRLQSRETRIMNNILVELGLLDVWRELHNGDRVYTYYSVPHKVHSRLDCER</sequence>
<dbReference type="Pfam" id="PF03372">
    <property type="entry name" value="Exo_endo_phos"/>
    <property type="match status" value="1"/>
</dbReference>
<protein>
    <recommendedName>
        <fullName evidence="3">exodeoxyribonuclease III</fullName>
        <ecNumber evidence="3">3.1.11.2</ecNumber>
    </recommendedName>
</protein>
<feature type="domain" description="Endonuclease/exonuclease/phosphatase" evidence="11">
    <location>
        <begin position="12"/>
        <end position="191"/>
    </location>
</feature>
<dbReference type="Gene3D" id="3.60.10.10">
    <property type="entry name" value="Endonuclease/exonuclease/phosphatase"/>
    <property type="match status" value="1"/>
</dbReference>
<feature type="site" description="Transition state stabilizer" evidence="10">
    <location>
        <position position="131"/>
    </location>
</feature>
<dbReference type="Ensembl" id="ENSPNAT00000047624.1">
    <property type="protein sequence ID" value="ENSPNAP00000057211.1"/>
    <property type="gene ID" value="ENSPNAG00000036075.1"/>
</dbReference>
<evidence type="ECO:0000256" key="5">
    <source>
        <dbReference type="ARBA" id="ARBA00022763"/>
    </source>
</evidence>
<evidence type="ECO:0000256" key="9">
    <source>
        <dbReference type="PIRSR" id="PIRSR604808-2"/>
    </source>
</evidence>
<dbReference type="GO" id="GO:0005634">
    <property type="term" value="C:nucleus"/>
    <property type="evidence" value="ECO:0007669"/>
    <property type="project" value="TreeGrafter"/>
</dbReference>
<keyword evidence="7 9" id="KW-0460">Magnesium</keyword>
<organism evidence="12 13">
    <name type="scientific">Pygocentrus nattereri</name>
    <name type="common">Red-bellied piranha</name>
    <dbReference type="NCBI Taxonomy" id="42514"/>
    <lineage>
        <taxon>Eukaryota</taxon>
        <taxon>Metazoa</taxon>
        <taxon>Chordata</taxon>
        <taxon>Craniata</taxon>
        <taxon>Vertebrata</taxon>
        <taxon>Euteleostomi</taxon>
        <taxon>Actinopterygii</taxon>
        <taxon>Neopterygii</taxon>
        <taxon>Teleostei</taxon>
        <taxon>Ostariophysi</taxon>
        <taxon>Characiformes</taxon>
        <taxon>Characoidei</taxon>
        <taxon>Pygocentrus</taxon>
    </lineage>
</organism>
<keyword evidence="8" id="KW-0234">DNA repair</keyword>
<dbReference type="SUPFAM" id="SSF56219">
    <property type="entry name" value="DNase I-like"/>
    <property type="match status" value="1"/>
</dbReference>
<comment type="catalytic activity">
    <reaction evidence="1">
        <text>Exonucleolytic cleavage in the 3'- to 5'-direction to yield nucleoside 5'-phosphates.</text>
        <dbReference type="EC" id="3.1.11.2"/>
    </reaction>
</comment>
<evidence type="ECO:0000259" key="11">
    <source>
        <dbReference type="Pfam" id="PF03372"/>
    </source>
</evidence>
<evidence type="ECO:0000256" key="2">
    <source>
        <dbReference type="ARBA" id="ARBA00007092"/>
    </source>
</evidence>
<dbReference type="CDD" id="cd09076">
    <property type="entry name" value="L1-EN"/>
    <property type="match status" value="1"/>
</dbReference>
<accession>A0AAR2K515</accession>
<evidence type="ECO:0000256" key="10">
    <source>
        <dbReference type="PIRSR" id="PIRSR604808-3"/>
    </source>
</evidence>
<proteinExistence type="inferred from homology"/>
<feature type="binding site" evidence="9">
    <location>
        <position position="131"/>
    </location>
    <ligand>
        <name>Mg(2+)</name>
        <dbReference type="ChEBI" id="CHEBI:18420"/>
        <label>1</label>
    </ligand>
</feature>
<keyword evidence="13" id="KW-1185">Reference proteome</keyword>
<dbReference type="GO" id="GO:0006284">
    <property type="term" value="P:base-excision repair"/>
    <property type="evidence" value="ECO:0007669"/>
    <property type="project" value="TreeGrafter"/>
</dbReference>
<keyword evidence="9" id="KW-0464">Manganese</keyword>
<keyword evidence="5" id="KW-0227">DNA damage</keyword>
<dbReference type="InterPro" id="IPR005135">
    <property type="entry name" value="Endo/exonuclease/phosphatase"/>
</dbReference>
<name>A0AAR2K515_PYGNA</name>
<reference evidence="12" key="3">
    <citation type="submission" date="2025-09" db="UniProtKB">
        <authorList>
            <consortium name="Ensembl"/>
        </authorList>
    </citation>
    <scope>IDENTIFICATION</scope>
</reference>
<evidence type="ECO:0000256" key="3">
    <source>
        <dbReference type="ARBA" id="ARBA00012115"/>
    </source>
</evidence>
<reference evidence="12 13" key="1">
    <citation type="submission" date="2020-10" db="EMBL/GenBank/DDBJ databases">
        <title>Pygocentrus nattereri (red-bellied piranha) genome, fPygNat1, primary haplotype.</title>
        <authorList>
            <person name="Myers G."/>
            <person name="Meyer A."/>
            <person name="Karagic N."/>
            <person name="Pippel M."/>
            <person name="Winkler S."/>
            <person name="Tracey A."/>
            <person name="Wood J."/>
            <person name="Formenti G."/>
            <person name="Howe K."/>
            <person name="Fedrigo O."/>
            <person name="Jarvis E.D."/>
        </authorList>
    </citation>
    <scope>NUCLEOTIDE SEQUENCE [LARGE SCALE GENOMIC DNA]</scope>
</reference>
<dbReference type="EC" id="3.1.11.2" evidence="3"/>
<keyword evidence="6" id="KW-0378">Hydrolase</keyword>
<evidence type="ECO:0000256" key="7">
    <source>
        <dbReference type="ARBA" id="ARBA00022842"/>
    </source>
</evidence>
<evidence type="ECO:0000313" key="13">
    <source>
        <dbReference type="Proteomes" id="UP001501920"/>
    </source>
</evidence>
<dbReference type="InterPro" id="IPR036691">
    <property type="entry name" value="Endo/exonu/phosph_ase_sf"/>
</dbReference>
<evidence type="ECO:0000256" key="8">
    <source>
        <dbReference type="ARBA" id="ARBA00023204"/>
    </source>
</evidence>
<dbReference type="GeneTree" id="ENSGT00950000183016"/>
<dbReference type="GO" id="GO:0008311">
    <property type="term" value="F:double-stranded DNA 3'-5' DNA exonuclease activity"/>
    <property type="evidence" value="ECO:0007669"/>
    <property type="project" value="UniProtKB-EC"/>
</dbReference>
<feature type="binding site" evidence="9">
    <location>
        <position position="15"/>
    </location>
    <ligand>
        <name>Mg(2+)</name>
        <dbReference type="ChEBI" id="CHEBI:18420"/>
        <label>1</label>
    </ligand>
</feature>
<keyword evidence="4 9" id="KW-0479">Metal-binding</keyword>
<dbReference type="GO" id="GO:0008081">
    <property type="term" value="F:phosphoric diester hydrolase activity"/>
    <property type="evidence" value="ECO:0007669"/>
    <property type="project" value="TreeGrafter"/>
</dbReference>
<dbReference type="PANTHER" id="PTHR22748:SF26">
    <property type="entry name" value="ENDONUCLEASE_EXONUCLEASE_PHOSPHATASE DOMAIN-CONTAINING PROTEIN"/>
    <property type="match status" value="1"/>
</dbReference>
<evidence type="ECO:0000313" key="12">
    <source>
        <dbReference type="Ensembl" id="ENSPNAP00000057211.1"/>
    </source>
</evidence>
<dbReference type="PANTHER" id="PTHR22748">
    <property type="entry name" value="AP ENDONUCLEASE"/>
    <property type="match status" value="1"/>
</dbReference>
<feature type="binding site" evidence="9">
    <location>
        <position position="129"/>
    </location>
    <ligand>
        <name>Mg(2+)</name>
        <dbReference type="ChEBI" id="CHEBI:18420"/>
        <label>1</label>
    </ligand>
</feature>